<sequence length="47" mass="5554">MEKIGCRKQYIPSNLNQDSERTVIRKTLITAFFIRSYASFSMRKEVP</sequence>
<evidence type="ECO:0000313" key="2">
    <source>
        <dbReference type="Proteomes" id="UP000747074"/>
    </source>
</evidence>
<evidence type="ECO:0000313" key="1">
    <source>
        <dbReference type="EMBL" id="HJG13553.1"/>
    </source>
</evidence>
<dbReference type="AlphaFoldDB" id="A0A921LI67"/>
<proteinExistence type="predicted"/>
<dbReference type="RefSeq" id="WP_271703880.1">
    <property type="nucleotide sequence ID" value="NZ_JAQKDB010000003.1"/>
</dbReference>
<accession>A0A921LI67</accession>
<organism evidence="1 2">
    <name type="scientific">Bacteroides xylanisolvens</name>
    <dbReference type="NCBI Taxonomy" id="371601"/>
    <lineage>
        <taxon>Bacteria</taxon>
        <taxon>Pseudomonadati</taxon>
        <taxon>Bacteroidota</taxon>
        <taxon>Bacteroidia</taxon>
        <taxon>Bacteroidales</taxon>
        <taxon>Bacteroidaceae</taxon>
        <taxon>Bacteroides</taxon>
    </lineage>
</organism>
<dbReference type="EMBL" id="DYVL01000188">
    <property type="protein sequence ID" value="HJG13553.1"/>
    <property type="molecule type" value="Genomic_DNA"/>
</dbReference>
<reference evidence="1" key="1">
    <citation type="journal article" date="2021" name="PeerJ">
        <title>Extensive microbial diversity within the chicken gut microbiome revealed by metagenomics and culture.</title>
        <authorList>
            <person name="Gilroy R."/>
            <person name="Ravi A."/>
            <person name="Getino M."/>
            <person name="Pursley I."/>
            <person name="Horton D.L."/>
            <person name="Alikhan N.F."/>
            <person name="Baker D."/>
            <person name="Gharbi K."/>
            <person name="Hall N."/>
            <person name="Watson M."/>
            <person name="Adriaenssens E.M."/>
            <person name="Foster-Nyarko E."/>
            <person name="Jarju S."/>
            <person name="Secka A."/>
            <person name="Antonio M."/>
            <person name="Oren A."/>
            <person name="Chaudhuri R.R."/>
            <person name="La Ragione R."/>
            <person name="Hildebrand F."/>
            <person name="Pallen M.J."/>
        </authorList>
    </citation>
    <scope>NUCLEOTIDE SEQUENCE</scope>
    <source>
        <strain evidence="1">CHK154-13316</strain>
    </source>
</reference>
<gene>
    <name evidence="1" type="ORF">K8V07_16715</name>
</gene>
<protein>
    <submittedName>
        <fullName evidence="1">Uncharacterized protein</fullName>
    </submittedName>
</protein>
<name>A0A921LI67_9BACE</name>
<reference evidence="1" key="2">
    <citation type="submission" date="2021-09" db="EMBL/GenBank/DDBJ databases">
        <authorList>
            <person name="Gilroy R."/>
        </authorList>
    </citation>
    <scope>NUCLEOTIDE SEQUENCE</scope>
    <source>
        <strain evidence="1">CHK154-13316</strain>
    </source>
</reference>
<comment type="caution">
    <text evidence="1">The sequence shown here is derived from an EMBL/GenBank/DDBJ whole genome shotgun (WGS) entry which is preliminary data.</text>
</comment>
<dbReference type="Proteomes" id="UP000747074">
    <property type="component" value="Unassembled WGS sequence"/>
</dbReference>